<dbReference type="SMR" id="B4JXW6"/>
<dbReference type="STRING" id="7222.B4JXW6"/>
<gene>
    <name evidence="3" type="primary">Dgri\GH14186</name>
    <name evidence="3" type="ORF">Dgri_GH14186</name>
</gene>
<dbReference type="SUPFAM" id="SSF51905">
    <property type="entry name" value="FAD/NAD(P)-binding domain"/>
    <property type="match status" value="1"/>
</dbReference>
<keyword evidence="2" id="KW-0472">Membrane</keyword>
<keyword evidence="2" id="KW-1133">Transmembrane helix</keyword>
<feature type="region of interest" description="Disordered" evidence="1">
    <location>
        <begin position="1"/>
        <end position="59"/>
    </location>
</feature>
<feature type="transmembrane region" description="Helical" evidence="2">
    <location>
        <begin position="510"/>
        <end position="531"/>
    </location>
</feature>
<dbReference type="PhylomeDB" id="B4JXW6"/>
<dbReference type="PANTHER" id="PTHR43563:SF1">
    <property type="entry name" value="AMINE OXIDASE [FLAVIN-CONTAINING] B"/>
    <property type="match status" value="1"/>
</dbReference>
<keyword evidence="4" id="KW-1185">Reference proteome</keyword>
<feature type="compositionally biased region" description="Basic and acidic residues" evidence="1">
    <location>
        <begin position="43"/>
        <end position="55"/>
    </location>
</feature>
<dbReference type="OMA" id="MEQHICH"/>
<dbReference type="InterPro" id="IPR036188">
    <property type="entry name" value="FAD/NAD-bd_sf"/>
</dbReference>
<evidence type="ECO:0000256" key="1">
    <source>
        <dbReference type="SAM" id="MobiDB-lite"/>
    </source>
</evidence>
<dbReference type="GO" id="GO:0016491">
    <property type="term" value="F:oxidoreductase activity"/>
    <property type="evidence" value="ECO:0007669"/>
    <property type="project" value="UniProtKB-ARBA"/>
</dbReference>
<organism evidence="4">
    <name type="scientific">Drosophila grimshawi</name>
    <name type="common">Hawaiian fruit fly</name>
    <name type="synonym">Idiomyia grimshawi</name>
    <dbReference type="NCBI Taxonomy" id="7222"/>
    <lineage>
        <taxon>Eukaryota</taxon>
        <taxon>Metazoa</taxon>
        <taxon>Ecdysozoa</taxon>
        <taxon>Arthropoda</taxon>
        <taxon>Hexapoda</taxon>
        <taxon>Insecta</taxon>
        <taxon>Pterygota</taxon>
        <taxon>Neoptera</taxon>
        <taxon>Endopterygota</taxon>
        <taxon>Diptera</taxon>
        <taxon>Brachycera</taxon>
        <taxon>Muscomorpha</taxon>
        <taxon>Ephydroidea</taxon>
        <taxon>Drosophilidae</taxon>
        <taxon>Drosophila</taxon>
        <taxon>Hawaiian Drosophila</taxon>
    </lineage>
</organism>
<protein>
    <submittedName>
        <fullName evidence="3">GH14186</fullName>
    </submittedName>
</protein>
<keyword evidence="2" id="KW-0812">Transmembrane</keyword>
<dbReference type="Gene3D" id="3.50.50.60">
    <property type="entry name" value="FAD/NAD(P)-binding domain"/>
    <property type="match status" value="1"/>
</dbReference>
<dbReference type="HOGENOM" id="CLU_572753_0_0_1"/>
<accession>B4JXW6</accession>
<dbReference type="InterPro" id="IPR050703">
    <property type="entry name" value="Flavin_MAO"/>
</dbReference>
<dbReference type="OrthoDB" id="7777654at2759"/>
<dbReference type="InParanoid" id="B4JXW6"/>
<dbReference type="PANTHER" id="PTHR43563">
    <property type="entry name" value="AMINE OXIDASE"/>
    <property type="match status" value="1"/>
</dbReference>
<dbReference type="AlphaFoldDB" id="B4JXW6"/>
<dbReference type="eggNOG" id="KOG0029">
    <property type="taxonomic scope" value="Eukaryota"/>
</dbReference>
<sequence length="532" mass="60771">MEKAKKMEVEMMEVRRRRRRGRGLKGEADEEGDRDGEGNQEGAGERERNTKRDGDGQDYMDLPFGNDLPELDILIVGAGLAGLTSAIKILSKDSSLNMRIIDENRKPGGQLGSNGSRIVNKEQTELIAFLSQLNVAVRQRNLNTDQLNRCWELDRGLTSTPASFELWRYIEMLDLRMKKFNGLHFQFRKRVPTMERHISTNLFFNKSRQFMFNLVLLTSGLPASEINYDEFMCLCSSSGGLSILVDLFMRLPSTLMDVSCKDLLEGLLKKLKHTDIRSGVKAVELEHFKNYVQLTDSKGDRHIAQAVILAIPWNKVNQLRFKPQLPQQFRDFSRISRQSKFVITQFTIDYDKSYWLSKGYSGNFMNMKPLVVGYEQNKNEYGGYMLHDTDVETATVRDTILDLLAEQFGKEMLDPLEYKEEICELNTAVNKPQTRPWHRIVWSSSAAVATNNRNLMGGAVESGIRAAINALFVIRPQVVGWRDLLDVQQKDRYAGISPGYFASLLSRLNLYNITFYGIFVLGLICLLNFGYD</sequence>
<dbReference type="EMBL" id="CH916377">
    <property type="protein sequence ID" value="EDV90528.1"/>
    <property type="molecule type" value="Genomic_DNA"/>
</dbReference>
<evidence type="ECO:0000313" key="4">
    <source>
        <dbReference type="Proteomes" id="UP000001070"/>
    </source>
</evidence>
<feature type="compositionally biased region" description="Basic and acidic residues" evidence="1">
    <location>
        <begin position="1"/>
        <end position="14"/>
    </location>
</feature>
<evidence type="ECO:0000313" key="3">
    <source>
        <dbReference type="EMBL" id="EDV90528.1"/>
    </source>
</evidence>
<proteinExistence type="predicted"/>
<evidence type="ECO:0000256" key="2">
    <source>
        <dbReference type="SAM" id="Phobius"/>
    </source>
</evidence>
<dbReference type="FunCoup" id="B4JXW6">
    <property type="interactions" value="182"/>
</dbReference>
<dbReference type="Proteomes" id="UP000001070">
    <property type="component" value="Unassembled WGS sequence"/>
</dbReference>
<name>B4JXW6_DROGR</name>
<reference evidence="3 4" key="1">
    <citation type="journal article" date="2007" name="Nature">
        <title>Evolution of genes and genomes on the Drosophila phylogeny.</title>
        <authorList>
            <consortium name="Drosophila 12 Genomes Consortium"/>
            <person name="Clark A.G."/>
            <person name="Eisen M.B."/>
            <person name="Smith D.R."/>
            <person name="Bergman C.M."/>
            <person name="Oliver B."/>
            <person name="Markow T.A."/>
            <person name="Kaufman T.C."/>
            <person name="Kellis M."/>
            <person name="Gelbart W."/>
            <person name="Iyer V.N."/>
            <person name="Pollard D.A."/>
            <person name="Sackton T.B."/>
            <person name="Larracuente A.M."/>
            <person name="Singh N.D."/>
            <person name="Abad J.P."/>
            <person name="Abt D.N."/>
            <person name="Adryan B."/>
            <person name="Aguade M."/>
            <person name="Akashi H."/>
            <person name="Anderson W.W."/>
            <person name="Aquadro C.F."/>
            <person name="Ardell D.H."/>
            <person name="Arguello R."/>
            <person name="Artieri C.G."/>
            <person name="Barbash D.A."/>
            <person name="Barker D."/>
            <person name="Barsanti P."/>
            <person name="Batterham P."/>
            <person name="Batzoglou S."/>
            <person name="Begun D."/>
            <person name="Bhutkar A."/>
            <person name="Blanco E."/>
            <person name="Bosak S.A."/>
            <person name="Bradley R.K."/>
            <person name="Brand A.D."/>
            <person name="Brent M.R."/>
            <person name="Brooks A.N."/>
            <person name="Brown R.H."/>
            <person name="Butlin R.K."/>
            <person name="Caggese C."/>
            <person name="Calvi B.R."/>
            <person name="Bernardo de Carvalho A."/>
            <person name="Caspi A."/>
            <person name="Castrezana S."/>
            <person name="Celniker S.E."/>
            <person name="Chang J.L."/>
            <person name="Chapple C."/>
            <person name="Chatterji S."/>
            <person name="Chinwalla A."/>
            <person name="Civetta A."/>
            <person name="Clifton S.W."/>
            <person name="Comeron J.M."/>
            <person name="Costello J.C."/>
            <person name="Coyne J.A."/>
            <person name="Daub J."/>
            <person name="David R.G."/>
            <person name="Delcher A.L."/>
            <person name="Delehaunty K."/>
            <person name="Do C.B."/>
            <person name="Ebling H."/>
            <person name="Edwards K."/>
            <person name="Eickbush T."/>
            <person name="Evans J.D."/>
            <person name="Filipski A."/>
            <person name="Findeiss S."/>
            <person name="Freyhult E."/>
            <person name="Fulton L."/>
            <person name="Fulton R."/>
            <person name="Garcia A.C."/>
            <person name="Gardiner A."/>
            <person name="Garfield D.A."/>
            <person name="Garvin B.E."/>
            <person name="Gibson G."/>
            <person name="Gilbert D."/>
            <person name="Gnerre S."/>
            <person name="Godfrey J."/>
            <person name="Good R."/>
            <person name="Gotea V."/>
            <person name="Gravely B."/>
            <person name="Greenberg A.J."/>
            <person name="Griffiths-Jones S."/>
            <person name="Gross S."/>
            <person name="Guigo R."/>
            <person name="Gustafson E.A."/>
            <person name="Haerty W."/>
            <person name="Hahn M.W."/>
            <person name="Halligan D.L."/>
            <person name="Halpern A.L."/>
            <person name="Halter G.M."/>
            <person name="Han M.V."/>
            <person name="Heger A."/>
            <person name="Hillier L."/>
            <person name="Hinrichs A.S."/>
            <person name="Holmes I."/>
            <person name="Hoskins R.A."/>
            <person name="Hubisz M.J."/>
            <person name="Hultmark D."/>
            <person name="Huntley M.A."/>
            <person name="Jaffe D.B."/>
            <person name="Jagadeeshan S."/>
            <person name="Jeck W.R."/>
            <person name="Johnson J."/>
            <person name="Jones C.D."/>
            <person name="Jordan W.C."/>
            <person name="Karpen G.H."/>
            <person name="Kataoka E."/>
            <person name="Keightley P.D."/>
            <person name="Kheradpour P."/>
            <person name="Kirkness E.F."/>
            <person name="Koerich L.B."/>
            <person name="Kristiansen K."/>
            <person name="Kudrna D."/>
            <person name="Kulathinal R.J."/>
            <person name="Kumar S."/>
            <person name="Kwok R."/>
            <person name="Lander E."/>
            <person name="Langley C.H."/>
            <person name="Lapoint R."/>
            <person name="Lazzaro B.P."/>
            <person name="Lee S.J."/>
            <person name="Levesque L."/>
            <person name="Li R."/>
            <person name="Lin C.F."/>
            <person name="Lin M.F."/>
            <person name="Lindblad-Toh K."/>
            <person name="Llopart A."/>
            <person name="Long M."/>
            <person name="Low L."/>
            <person name="Lozovsky E."/>
            <person name="Lu J."/>
            <person name="Luo M."/>
            <person name="Machado C.A."/>
            <person name="Makalowski W."/>
            <person name="Marzo M."/>
            <person name="Matsuda M."/>
            <person name="Matzkin L."/>
            <person name="McAllister B."/>
            <person name="McBride C.S."/>
            <person name="McKernan B."/>
            <person name="McKernan K."/>
            <person name="Mendez-Lago M."/>
            <person name="Minx P."/>
            <person name="Mollenhauer M.U."/>
            <person name="Montooth K."/>
            <person name="Mount S.M."/>
            <person name="Mu X."/>
            <person name="Myers E."/>
            <person name="Negre B."/>
            <person name="Newfeld S."/>
            <person name="Nielsen R."/>
            <person name="Noor M.A."/>
            <person name="O'Grady P."/>
            <person name="Pachter L."/>
            <person name="Papaceit M."/>
            <person name="Parisi M.J."/>
            <person name="Parisi M."/>
            <person name="Parts L."/>
            <person name="Pedersen J.S."/>
            <person name="Pesole G."/>
            <person name="Phillippy A.M."/>
            <person name="Ponting C.P."/>
            <person name="Pop M."/>
            <person name="Porcelli D."/>
            <person name="Powell J.R."/>
            <person name="Prohaska S."/>
            <person name="Pruitt K."/>
            <person name="Puig M."/>
            <person name="Quesneville H."/>
            <person name="Ram K.R."/>
            <person name="Rand D."/>
            <person name="Rasmussen M.D."/>
            <person name="Reed L.K."/>
            <person name="Reenan R."/>
            <person name="Reily A."/>
            <person name="Remington K.A."/>
            <person name="Rieger T.T."/>
            <person name="Ritchie M.G."/>
            <person name="Robin C."/>
            <person name="Rogers Y.H."/>
            <person name="Rohde C."/>
            <person name="Rozas J."/>
            <person name="Rubenfield M.J."/>
            <person name="Ruiz A."/>
            <person name="Russo S."/>
            <person name="Salzberg S.L."/>
            <person name="Sanchez-Gracia A."/>
            <person name="Saranga D.J."/>
            <person name="Sato H."/>
            <person name="Schaeffer S.W."/>
            <person name="Schatz M.C."/>
            <person name="Schlenke T."/>
            <person name="Schwartz R."/>
            <person name="Segarra C."/>
            <person name="Singh R.S."/>
            <person name="Sirot L."/>
            <person name="Sirota M."/>
            <person name="Sisneros N.B."/>
            <person name="Smith C.D."/>
            <person name="Smith T.F."/>
            <person name="Spieth J."/>
            <person name="Stage D.E."/>
            <person name="Stark A."/>
            <person name="Stephan W."/>
            <person name="Strausberg R.L."/>
            <person name="Strempel S."/>
            <person name="Sturgill D."/>
            <person name="Sutton G."/>
            <person name="Sutton G.G."/>
            <person name="Tao W."/>
            <person name="Teichmann S."/>
            <person name="Tobari Y.N."/>
            <person name="Tomimura Y."/>
            <person name="Tsolas J.M."/>
            <person name="Valente V.L."/>
            <person name="Venter E."/>
            <person name="Venter J.C."/>
            <person name="Vicario S."/>
            <person name="Vieira F.G."/>
            <person name="Vilella A.J."/>
            <person name="Villasante A."/>
            <person name="Walenz B."/>
            <person name="Wang J."/>
            <person name="Wasserman M."/>
            <person name="Watts T."/>
            <person name="Wilson D."/>
            <person name="Wilson R.K."/>
            <person name="Wing R.A."/>
            <person name="Wolfner M.F."/>
            <person name="Wong A."/>
            <person name="Wong G.K."/>
            <person name="Wu C.I."/>
            <person name="Wu G."/>
            <person name="Yamamoto D."/>
            <person name="Yang H.P."/>
            <person name="Yang S.P."/>
            <person name="Yorke J.A."/>
            <person name="Yoshida K."/>
            <person name="Zdobnov E."/>
            <person name="Zhang P."/>
            <person name="Zhang Y."/>
            <person name="Zimin A.V."/>
            <person name="Baldwin J."/>
            <person name="Abdouelleil A."/>
            <person name="Abdulkadir J."/>
            <person name="Abebe A."/>
            <person name="Abera B."/>
            <person name="Abreu J."/>
            <person name="Acer S.C."/>
            <person name="Aftuck L."/>
            <person name="Alexander A."/>
            <person name="An P."/>
            <person name="Anderson E."/>
            <person name="Anderson S."/>
            <person name="Arachi H."/>
            <person name="Azer M."/>
            <person name="Bachantsang P."/>
            <person name="Barry A."/>
            <person name="Bayul T."/>
            <person name="Berlin A."/>
            <person name="Bessette D."/>
            <person name="Bloom T."/>
            <person name="Blye J."/>
            <person name="Boguslavskiy L."/>
            <person name="Bonnet C."/>
            <person name="Boukhgalter B."/>
            <person name="Bourzgui I."/>
            <person name="Brown A."/>
            <person name="Cahill P."/>
            <person name="Channer S."/>
            <person name="Cheshatsang Y."/>
            <person name="Chuda L."/>
            <person name="Citroen M."/>
            <person name="Collymore A."/>
            <person name="Cooke P."/>
            <person name="Costello M."/>
            <person name="D'Aco K."/>
            <person name="Daza R."/>
            <person name="De Haan G."/>
            <person name="DeGray S."/>
            <person name="DeMaso C."/>
            <person name="Dhargay N."/>
            <person name="Dooley K."/>
            <person name="Dooley E."/>
            <person name="Doricent M."/>
            <person name="Dorje P."/>
            <person name="Dorjee K."/>
            <person name="Dupes A."/>
            <person name="Elong R."/>
            <person name="Falk J."/>
            <person name="Farina A."/>
            <person name="Faro S."/>
            <person name="Ferguson D."/>
            <person name="Fisher S."/>
            <person name="Foley C.D."/>
            <person name="Franke A."/>
            <person name="Friedrich D."/>
            <person name="Gadbois L."/>
            <person name="Gearin G."/>
            <person name="Gearin C.R."/>
            <person name="Giannoukos G."/>
            <person name="Goode T."/>
            <person name="Graham J."/>
            <person name="Grandbois E."/>
            <person name="Grewal S."/>
            <person name="Gyaltsen K."/>
            <person name="Hafez N."/>
            <person name="Hagos B."/>
            <person name="Hall J."/>
            <person name="Henson C."/>
            <person name="Hollinger A."/>
            <person name="Honan T."/>
            <person name="Huard M.D."/>
            <person name="Hughes L."/>
            <person name="Hurhula B."/>
            <person name="Husby M.E."/>
            <person name="Kamat A."/>
            <person name="Kanga B."/>
            <person name="Kashin S."/>
            <person name="Khazanovich D."/>
            <person name="Kisner P."/>
            <person name="Lance K."/>
            <person name="Lara M."/>
            <person name="Lee W."/>
            <person name="Lennon N."/>
            <person name="Letendre F."/>
            <person name="LeVine R."/>
            <person name="Lipovsky A."/>
            <person name="Liu X."/>
            <person name="Liu J."/>
            <person name="Liu S."/>
            <person name="Lokyitsang T."/>
            <person name="Lokyitsang Y."/>
            <person name="Lubonja R."/>
            <person name="Lui A."/>
            <person name="MacDonald P."/>
            <person name="Magnisalis V."/>
            <person name="Maru K."/>
            <person name="Matthews C."/>
            <person name="McCusker W."/>
            <person name="McDonough S."/>
            <person name="Mehta T."/>
            <person name="Meldrim J."/>
            <person name="Meneus L."/>
            <person name="Mihai O."/>
            <person name="Mihalev A."/>
            <person name="Mihova T."/>
            <person name="Mittelman R."/>
            <person name="Mlenga V."/>
            <person name="Montmayeur A."/>
            <person name="Mulrain L."/>
            <person name="Navidi A."/>
            <person name="Naylor J."/>
            <person name="Negash T."/>
            <person name="Nguyen T."/>
            <person name="Nguyen N."/>
            <person name="Nicol R."/>
            <person name="Norbu C."/>
            <person name="Norbu N."/>
            <person name="Novod N."/>
            <person name="O'Neill B."/>
            <person name="Osman S."/>
            <person name="Markiewicz E."/>
            <person name="Oyono O.L."/>
            <person name="Patti C."/>
            <person name="Phunkhang P."/>
            <person name="Pierre F."/>
            <person name="Priest M."/>
            <person name="Raghuraman S."/>
            <person name="Rege F."/>
            <person name="Reyes R."/>
            <person name="Rise C."/>
            <person name="Rogov P."/>
            <person name="Ross K."/>
            <person name="Ryan E."/>
            <person name="Settipalli S."/>
            <person name="Shea T."/>
            <person name="Sherpa N."/>
            <person name="Shi L."/>
            <person name="Shih D."/>
            <person name="Sparrow T."/>
            <person name="Spaulding J."/>
            <person name="Stalker J."/>
            <person name="Stange-Thomann N."/>
            <person name="Stavropoulos S."/>
            <person name="Stone C."/>
            <person name="Strader C."/>
            <person name="Tesfaye S."/>
            <person name="Thomson T."/>
            <person name="Thoulutsang Y."/>
            <person name="Thoulutsang D."/>
            <person name="Topham K."/>
            <person name="Topping I."/>
            <person name="Tsamla T."/>
            <person name="Vassiliev H."/>
            <person name="Vo A."/>
            <person name="Wangchuk T."/>
            <person name="Wangdi T."/>
            <person name="Weiand M."/>
            <person name="Wilkinson J."/>
            <person name="Wilson A."/>
            <person name="Yadav S."/>
            <person name="Young G."/>
            <person name="Yu Q."/>
            <person name="Zembek L."/>
            <person name="Zhong D."/>
            <person name="Zimmer A."/>
            <person name="Zwirko Z."/>
            <person name="Jaffe D.B."/>
            <person name="Alvarez P."/>
            <person name="Brockman W."/>
            <person name="Butler J."/>
            <person name="Chin C."/>
            <person name="Gnerre S."/>
            <person name="Grabherr M."/>
            <person name="Kleber M."/>
            <person name="Mauceli E."/>
            <person name="MacCallum I."/>
        </authorList>
    </citation>
    <scope>NUCLEOTIDE SEQUENCE [LARGE SCALE GENOMIC DNA]</scope>
    <source>
        <strain evidence="4">Tucson 15287-2541.00</strain>
    </source>
</reference>